<dbReference type="InterPro" id="IPR019888">
    <property type="entry name" value="Tscrpt_reg_AsnC-like"/>
</dbReference>
<comment type="caution">
    <text evidence="5">The sequence shown here is derived from an EMBL/GenBank/DDBJ whole genome shotgun (WGS) entry which is preliminary data.</text>
</comment>
<keyword evidence="6" id="KW-1185">Reference proteome</keyword>
<gene>
    <name evidence="5" type="ORF">GCM10011340_02120</name>
</gene>
<dbReference type="PROSITE" id="PS50956">
    <property type="entry name" value="HTH_ASNC_2"/>
    <property type="match status" value="1"/>
</dbReference>
<evidence type="ECO:0000256" key="2">
    <source>
        <dbReference type="ARBA" id="ARBA00023125"/>
    </source>
</evidence>
<dbReference type="InterPro" id="IPR036388">
    <property type="entry name" value="WH-like_DNA-bd_sf"/>
</dbReference>
<dbReference type="CDD" id="cd00090">
    <property type="entry name" value="HTH_ARSR"/>
    <property type="match status" value="1"/>
</dbReference>
<dbReference type="Pfam" id="PF01037">
    <property type="entry name" value="AsnC_trans_reg"/>
    <property type="match status" value="1"/>
</dbReference>
<dbReference type="SUPFAM" id="SSF54909">
    <property type="entry name" value="Dimeric alpha+beta barrel"/>
    <property type="match status" value="1"/>
</dbReference>
<dbReference type="PANTHER" id="PTHR30154">
    <property type="entry name" value="LEUCINE-RESPONSIVE REGULATORY PROTEIN"/>
    <property type="match status" value="1"/>
</dbReference>
<dbReference type="PRINTS" id="PR00033">
    <property type="entry name" value="HTHASNC"/>
</dbReference>
<feature type="domain" description="HTH asnC-type" evidence="4">
    <location>
        <begin position="12"/>
        <end position="73"/>
    </location>
</feature>
<proteinExistence type="predicted"/>
<sequence length="163" mass="18174">MQLILSIVNLKLDKIDRKILDILQSNAKITNAQLSKEIGLSPAPTLERVKKLENSGIIKSYHAKLDTDKIGMGVSTFVYVTLKGHNKQNIEIFLEAINKINEVIECHHVTGSGDFVLKIIAKDIASYQQLMLEKVSDISVVDNLQSMVILSTFKDSKVMPIPE</sequence>
<dbReference type="PROSITE" id="PS00519">
    <property type="entry name" value="HTH_ASNC_1"/>
    <property type="match status" value="1"/>
</dbReference>
<dbReference type="InterPro" id="IPR036390">
    <property type="entry name" value="WH_DNA-bd_sf"/>
</dbReference>
<dbReference type="SMART" id="SM00344">
    <property type="entry name" value="HTH_ASNC"/>
    <property type="match status" value="1"/>
</dbReference>
<dbReference type="InterPro" id="IPR019885">
    <property type="entry name" value="Tscrpt_reg_HTH_AsnC-type_CS"/>
</dbReference>
<keyword evidence="3" id="KW-0804">Transcription</keyword>
<name>A0ABQ3HZV7_9BACT</name>
<dbReference type="Proteomes" id="UP000658258">
    <property type="component" value="Unassembled WGS sequence"/>
</dbReference>
<evidence type="ECO:0000256" key="3">
    <source>
        <dbReference type="ARBA" id="ARBA00023163"/>
    </source>
</evidence>
<accession>A0ABQ3HZV7</accession>
<dbReference type="Gene3D" id="1.10.10.10">
    <property type="entry name" value="Winged helix-like DNA-binding domain superfamily/Winged helix DNA-binding domain"/>
    <property type="match status" value="1"/>
</dbReference>
<evidence type="ECO:0000313" key="5">
    <source>
        <dbReference type="EMBL" id="GHE51532.1"/>
    </source>
</evidence>
<dbReference type="InterPro" id="IPR000485">
    <property type="entry name" value="AsnC-type_HTH_dom"/>
</dbReference>
<keyword evidence="2" id="KW-0238">DNA-binding</keyword>
<protein>
    <submittedName>
        <fullName evidence="5">Transcriptional regulator</fullName>
    </submittedName>
</protein>
<dbReference type="EMBL" id="BNAG01000001">
    <property type="protein sequence ID" value="GHE51532.1"/>
    <property type="molecule type" value="Genomic_DNA"/>
</dbReference>
<evidence type="ECO:0000313" key="6">
    <source>
        <dbReference type="Proteomes" id="UP000658258"/>
    </source>
</evidence>
<reference evidence="6" key="1">
    <citation type="journal article" date="2019" name="Int. J. Syst. Evol. Microbiol.">
        <title>The Global Catalogue of Microorganisms (GCM) 10K type strain sequencing project: providing services to taxonomists for standard genome sequencing and annotation.</title>
        <authorList>
            <consortium name="The Broad Institute Genomics Platform"/>
            <consortium name="The Broad Institute Genome Sequencing Center for Infectious Disease"/>
            <person name="Wu L."/>
            <person name="Ma J."/>
        </authorList>
    </citation>
    <scope>NUCLEOTIDE SEQUENCE [LARGE SCALE GENOMIC DNA]</scope>
    <source>
        <strain evidence="6">CGMCC 1.15111</strain>
    </source>
</reference>
<dbReference type="InterPro" id="IPR011008">
    <property type="entry name" value="Dimeric_a/b-barrel"/>
</dbReference>
<organism evidence="5 6">
    <name type="scientific">Roseivirga thermotolerans</name>
    <dbReference type="NCBI Taxonomy" id="1758176"/>
    <lineage>
        <taxon>Bacteria</taxon>
        <taxon>Pseudomonadati</taxon>
        <taxon>Bacteroidota</taxon>
        <taxon>Cytophagia</taxon>
        <taxon>Cytophagales</taxon>
        <taxon>Roseivirgaceae</taxon>
        <taxon>Roseivirga</taxon>
    </lineage>
</organism>
<dbReference type="Pfam" id="PF13412">
    <property type="entry name" value="HTH_24"/>
    <property type="match status" value="1"/>
</dbReference>
<keyword evidence="1" id="KW-0805">Transcription regulation</keyword>
<dbReference type="InterPro" id="IPR011991">
    <property type="entry name" value="ArsR-like_HTH"/>
</dbReference>
<dbReference type="PANTHER" id="PTHR30154:SF34">
    <property type="entry name" value="TRANSCRIPTIONAL REGULATOR AZLB"/>
    <property type="match status" value="1"/>
</dbReference>
<evidence type="ECO:0000256" key="1">
    <source>
        <dbReference type="ARBA" id="ARBA00023015"/>
    </source>
</evidence>
<evidence type="ECO:0000259" key="4">
    <source>
        <dbReference type="PROSITE" id="PS50956"/>
    </source>
</evidence>
<dbReference type="SUPFAM" id="SSF46785">
    <property type="entry name" value="Winged helix' DNA-binding domain"/>
    <property type="match status" value="1"/>
</dbReference>
<dbReference type="InterPro" id="IPR019887">
    <property type="entry name" value="Tscrpt_reg_AsnC/Lrp_C"/>
</dbReference>
<dbReference type="Gene3D" id="3.30.70.920">
    <property type="match status" value="1"/>
</dbReference>